<dbReference type="InterPro" id="IPR006696">
    <property type="entry name" value="DUF423"/>
</dbReference>
<evidence type="ECO:0000256" key="2">
    <source>
        <dbReference type="ARBA" id="ARBA00006208"/>
    </source>
</evidence>
<keyword evidence="4 6" id="KW-1133">Transmembrane helix</keyword>
<dbReference type="GO" id="GO:0016020">
    <property type="term" value="C:membrane"/>
    <property type="evidence" value="ECO:0000318"/>
    <property type="project" value="GO_Central"/>
</dbReference>
<comment type="subcellular location">
    <subcellularLocation>
        <location evidence="1">Membrane</location>
        <topology evidence="1">Multi-pass membrane protein</topology>
    </subcellularLocation>
</comment>
<feature type="transmembrane region" description="Helical" evidence="6">
    <location>
        <begin position="102"/>
        <end position="121"/>
    </location>
</feature>
<comment type="similarity">
    <text evidence="2">Belongs to the TMEM256 family.</text>
</comment>
<protein>
    <recommendedName>
        <fullName evidence="9">Transmembrane protein 256 homolog</fullName>
    </recommendedName>
</protein>
<feature type="transmembrane region" description="Helical" evidence="6">
    <location>
        <begin position="15"/>
        <end position="35"/>
    </location>
</feature>
<evidence type="ECO:0000256" key="1">
    <source>
        <dbReference type="ARBA" id="ARBA00004141"/>
    </source>
</evidence>
<keyword evidence="3 6" id="KW-0812">Transmembrane</keyword>
<evidence type="ECO:0000256" key="6">
    <source>
        <dbReference type="SAM" id="Phobius"/>
    </source>
</evidence>
<dbReference type="AlphaFoldDB" id="A0A7M7HNR4"/>
<dbReference type="InParanoid" id="A0A7M7HNR4"/>
<dbReference type="KEGG" id="spu:105443979"/>
<dbReference type="PANTHER" id="PTHR43461">
    <property type="entry name" value="TRANSMEMBRANE PROTEIN 256"/>
    <property type="match status" value="1"/>
</dbReference>
<reference evidence="7" key="2">
    <citation type="submission" date="2021-01" db="UniProtKB">
        <authorList>
            <consortium name="EnsemblMetazoa"/>
        </authorList>
    </citation>
    <scope>IDENTIFICATION</scope>
</reference>
<sequence length="123" mass="13133">MAESRQAKLARHGRMFLRIGAVSGFAAVVLGGYGAHVLKTRTGVEHEITTFDSANKYHLIHSLALLAVPHTRKPLLTGSLMTAGIIGFCGTGYYYSMTSDATPVKLMPIGGLLLMAAWLAMAL</sequence>
<dbReference type="RefSeq" id="XP_011675998.2">
    <property type="nucleotide sequence ID" value="XM_011677696.2"/>
</dbReference>
<keyword evidence="5 6" id="KW-0472">Membrane</keyword>
<dbReference type="GeneID" id="105443979"/>
<evidence type="ECO:0008006" key="9">
    <source>
        <dbReference type="Google" id="ProtNLM"/>
    </source>
</evidence>
<dbReference type="Pfam" id="PF04241">
    <property type="entry name" value="DUF423"/>
    <property type="match status" value="1"/>
</dbReference>
<evidence type="ECO:0000313" key="8">
    <source>
        <dbReference type="Proteomes" id="UP000007110"/>
    </source>
</evidence>
<dbReference type="PANTHER" id="PTHR43461:SF1">
    <property type="entry name" value="TRANSMEMBRANE PROTEIN 256"/>
    <property type="match status" value="1"/>
</dbReference>
<proteinExistence type="inferred from homology"/>
<evidence type="ECO:0000256" key="3">
    <source>
        <dbReference type="ARBA" id="ARBA00022692"/>
    </source>
</evidence>
<evidence type="ECO:0000313" key="7">
    <source>
        <dbReference type="EnsemblMetazoa" id="XP_011675998"/>
    </source>
</evidence>
<dbReference type="EnsemblMetazoa" id="XM_011677696">
    <property type="protein sequence ID" value="XP_011675998"/>
    <property type="gene ID" value="LOC105443979"/>
</dbReference>
<dbReference type="OMA" id="GEKWMQP"/>
<reference evidence="8" key="1">
    <citation type="submission" date="2015-02" db="EMBL/GenBank/DDBJ databases">
        <title>Genome sequencing for Strongylocentrotus purpuratus.</title>
        <authorList>
            <person name="Murali S."/>
            <person name="Liu Y."/>
            <person name="Vee V."/>
            <person name="English A."/>
            <person name="Wang M."/>
            <person name="Skinner E."/>
            <person name="Han Y."/>
            <person name="Muzny D.M."/>
            <person name="Worley K.C."/>
            <person name="Gibbs R.A."/>
        </authorList>
    </citation>
    <scope>NUCLEOTIDE SEQUENCE</scope>
</reference>
<evidence type="ECO:0000256" key="5">
    <source>
        <dbReference type="ARBA" id="ARBA00023136"/>
    </source>
</evidence>
<name>A0A7M7HNR4_STRPU</name>
<dbReference type="OrthoDB" id="269173at2759"/>
<feature type="transmembrane region" description="Helical" evidence="6">
    <location>
        <begin position="75"/>
        <end position="95"/>
    </location>
</feature>
<evidence type="ECO:0000256" key="4">
    <source>
        <dbReference type="ARBA" id="ARBA00022989"/>
    </source>
</evidence>
<keyword evidence="8" id="KW-1185">Reference proteome</keyword>
<accession>A0A7M7HNR4</accession>
<dbReference type="Proteomes" id="UP000007110">
    <property type="component" value="Unassembled WGS sequence"/>
</dbReference>
<organism evidence="7 8">
    <name type="scientific">Strongylocentrotus purpuratus</name>
    <name type="common">Purple sea urchin</name>
    <dbReference type="NCBI Taxonomy" id="7668"/>
    <lineage>
        <taxon>Eukaryota</taxon>
        <taxon>Metazoa</taxon>
        <taxon>Echinodermata</taxon>
        <taxon>Eleutherozoa</taxon>
        <taxon>Echinozoa</taxon>
        <taxon>Echinoidea</taxon>
        <taxon>Euechinoidea</taxon>
        <taxon>Echinacea</taxon>
        <taxon>Camarodonta</taxon>
        <taxon>Echinidea</taxon>
        <taxon>Strongylocentrotidae</taxon>
        <taxon>Strongylocentrotus</taxon>
    </lineage>
</organism>